<dbReference type="InterPro" id="IPR023485">
    <property type="entry name" value="Ptyr_pPase"/>
</dbReference>
<name>A0ABY2IBN1_9MICO</name>
<reference evidence="4 5" key="1">
    <citation type="submission" date="2019-03" db="EMBL/GenBank/DDBJ databases">
        <title>Genomics of glacier-inhabiting Cryobacterium strains.</title>
        <authorList>
            <person name="Liu Q."/>
            <person name="Xin Y.-H."/>
        </authorList>
    </citation>
    <scope>NUCLEOTIDE SEQUENCE [LARGE SCALE GENOMIC DNA]</scope>
    <source>
        <strain evidence="4 5">MDB2-B</strain>
    </source>
</reference>
<accession>A0ABY2IBN1</accession>
<dbReference type="InterPro" id="IPR036196">
    <property type="entry name" value="Ptyr_pPase_sf"/>
</dbReference>
<keyword evidence="1" id="KW-0059">Arsenical resistance</keyword>
<dbReference type="Proteomes" id="UP000297608">
    <property type="component" value="Unassembled WGS sequence"/>
</dbReference>
<dbReference type="Gene3D" id="3.40.50.2300">
    <property type="match status" value="1"/>
</dbReference>
<dbReference type="PANTHER" id="PTHR43428">
    <property type="entry name" value="ARSENATE REDUCTASE"/>
    <property type="match status" value="1"/>
</dbReference>
<feature type="compositionally biased region" description="Basic and acidic residues" evidence="2">
    <location>
        <begin position="30"/>
        <end position="49"/>
    </location>
</feature>
<evidence type="ECO:0000313" key="4">
    <source>
        <dbReference type="EMBL" id="TFB86868.1"/>
    </source>
</evidence>
<evidence type="ECO:0000313" key="5">
    <source>
        <dbReference type="Proteomes" id="UP000297608"/>
    </source>
</evidence>
<evidence type="ECO:0000256" key="2">
    <source>
        <dbReference type="SAM" id="MobiDB-lite"/>
    </source>
</evidence>
<protein>
    <recommendedName>
        <fullName evidence="3">Rhodanese domain-containing protein</fullName>
    </recommendedName>
</protein>
<evidence type="ECO:0000256" key="1">
    <source>
        <dbReference type="ARBA" id="ARBA00022849"/>
    </source>
</evidence>
<feature type="domain" description="Rhodanese" evidence="3">
    <location>
        <begin position="58"/>
        <end position="103"/>
    </location>
</feature>
<gene>
    <name evidence="4" type="ORF">E3O44_06790</name>
</gene>
<dbReference type="InterPro" id="IPR001763">
    <property type="entry name" value="Rhodanese-like_dom"/>
</dbReference>
<feature type="region of interest" description="Disordered" evidence="2">
    <location>
        <begin position="26"/>
        <end position="52"/>
    </location>
</feature>
<sequence length="183" mass="20593">MRRPCRSPLSPGHHGRRNRVRCCRRRRALPRRDGPRELRRASVRPDRRTGQRVSGRPEVLFVCRHNSGRSQIAAGLMRARFGDVVTVLSGGIEPADAVNPHGAAALLARGIDIRHQLPRRVTDDELRTAAVVVTLVDGIELPRHDGVRHERWILPDPAQWSAVEILPLVDDIEHRVSDLATRV</sequence>
<dbReference type="SMART" id="SM00226">
    <property type="entry name" value="LMWPc"/>
    <property type="match status" value="1"/>
</dbReference>
<dbReference type="PANTHER" id="PTHR43428:SF1">
    <property type="entry name" value="ARSENATE REDUCTASE"/>
    <property type="match status" value="1"/>
</dbReference>
<organism evidence="4 5">
    <name type="scientific">Cryobacterium algoricola</name>
    <dbReference type="NCBI Taxonomy" id="1259183"/>
    <lineage>
        <taxon>Bacteria</taxon>
        <taxon>Bacillati</taxon>
        <taxon>Actinomycetota</taxon>
        <taxon>Actinomycetes</taxon>
        <taxon>Micrococcales</taxon>
        <taxon>Microbacteriaceae</taxon>
        <taxon>Cryobacterium</taxon>
    </lineage>
</organism>
<evidence type="ECO:0000259" key="3">
    <source>
        <dbReference type="PROSITE" id="PS50206"/>
    </source>
</evidence>
<dbReference type="EMBL" id="SOFG01000011">
    <property type="protein sequence ID" value="TFB86868.1"/>
    <property type="molecule type" value="Genomic_DNA"/>
</dbReference>
<comment type="caution">
    <text evidence="4">The sequence shown here is derived from an EMBL/GenBank/DDBJ whole genome shotgun (WGS) entry which is preliminary data.</text>
</comment>
<dbReference type="PROSITE" id="PS50206">
    <property type="entry name" value="RHODANESE_3"/>
    <property type="match status" value="1"/>
</dbReference>
<keyword evidence="5" id="KW-1185">Reference proteome</keyword>
<proteinExistence type="predicted"/>
<dbReference type="SUPFAM" id="SSF52788">
    <property type="entry name" value="Phosphotyrosine protein phosphatases I"/>
    <property type="match status" value="1"/>
</dbReference>
<dbReference type="Pfam" id="PF01451">
    <property type="entry name" value="LMWPc"/>
    <property type="match status" value="1"/>
</dbReference>